<evidence type="ECO:0000313" key="3">
    <source>
        <dbReference type="Proteomes" id="UP000051269"/>
    </source>
</evidence>
<dbReference type="AlphaFoldDB" id="A0A0R2R9T8"/>
<evidence type="ECO:0000259" key="1">
    <source>
        <dbReference type="Pfam" id="PF01850"/>
    </source>
</evidence>
<dbReference type="Gene3D" id="3.40.50.1010">
    <property type="entry name" value="5'-nuclease"/>
    <property type="match status" value="1"/>
</dbReference>
<accession>A0A0R2R9T8</accession>
<dbReference type="EMBL" id="LIBO01000393">
    <property type="protein sequence ID" value="KRO59337.1"/>
    <property type="molecule type" value="Genomic_DNA"/>
</dbReference>
<sequence length="139" mass="15642">MKFWDTSALAPLLWDEQDSTTRSKELNNDPILVVWWATAVEIESALFRRLAKGEIDELNESHARARLSALAQSWVEIQPTESVREMARRLIRVHGLRTADSFQLAAALVACGNRPKEQTFLSGDTLLKKAASKEGFSCR</sequence>
<dbReference type="Pfam" id="PF01850">
    <property type="entry name" value="PIN"/>
    <property type="match status" value="1"/>
</dbReference>
<dbReference type="InterPro" id="IPR029060">
    <property type="entry name" value="PIN-like_dom_sf"/>
</dbReference>
<protein>
    <recommendedName>
        <fullName evidence="1">PIN domain-containing protein</fullName>
    </recommendedName>
</protein>
<comment type="caution">
    <text evidence="2">The sequence shown here is derived from an EMBL/GenBank/DDBJ whole genome shotgun (WGS) entry which is preliminary data.</text>
</comment>
<dbReference type="SUPFAM" id="SSF88723">
    <property type="entry name" value="PIN domain-like"/>
    <property type="match status" value="1"/>
</dbReference>
<proteinExistence type="predicted"/>
<reference evidence="2 3" key="1">
    <citation type="submission" date="2015-10" db="EMBL/GenBank/DDBJ databases">
        <title>Metagenome-Assembled Genomes uncover a global brackish microbiome.</title>
        <authorList>
            <person name="Hugerth L.W."/>
            <person name="Larsson J."/>
            <person name="Alneberg J."/>
            <person name="Lindh M.V."/>
            <person name="Legrand C."/>
            <person name="Pinhassi J."/>
            <person name="Andersson A.F."/>
        </authorList>
    </citation>
    <scope>NUCLEOTIDE SEQUENCE [LARGE SCALE GENOMIC DNA]</scope>
    <source>
        <strain evidence="2">BACL18 MAG-120507-bin52</strain>
    </source>
</reference>
<gene>
    <name evidence="2" type="ORF">ABR82_05350</name>
</gene>
<organism evidence="2 3">
    <name type="scientific">Verrucomicrobia subdivision 6 bacterium BACL9 MAG-120507-bin52</name>
    <dbReference type="NCBI Taxonomy" id="1655590"/>
    <lineage>
        <taxon>Bacteria</taxon>
        <taxon>Pseudomonadati</taxon>
        <taxon>Verrucomicrobiota</taxon>
        <taxon>Verrucomicrobiia</taxon>
        <taxon>Verrucomicrobiales</taxon>
        <taxon>Verrucomicrobia subdivision 6</taxon>
    </lineage>
</organism>
<dbReference type="Proteomes" id="UP000051269">
    <property type="component" value="Unassembled WGS sequence"/>
</dbReference>
<dbReference type="InterPro" id="IPR002716">
    <property type="entry name" value="PIN_dom"/>
</dbReference>
<feature type="domain" description="PIN" evidence="1">
    <location>
        <begin position="3"/>
        <end position="110"/>
    </location>
</feature>
<name>A0A0R2R9T8_9BACT</name>
<dbReference type="CDD" id="cd09874">
    <property type="entry name" value="PIN_MT3492-like"/>
    <property type="match status" value="1"/>
</dbReference>
<evidence type="ECO:0000313" key="2">
    <source>
        <dbReference type="EMBL" id="KRO59337.1"/>
    </source>
</evidence>